<sequence>MENHDSQLKEEIKESKAELVKLLYLISKQKKQCDEIEDETRYMKEYAESFISTGYMSKK</sequence>
<organism evidence="1 2">
    <name type="scientific">Pichia kluyveri</name>
    <name type="common">Yeast</name>
    <dbReference type="NCBI Taxonomy" id="36015"/>
    <lineage>
        <taxon>Eukaryota</taxon>
        <taxon>Fungi</taxon>
        <taxon>Dikarya</taxon>
        <taxon>Ascomycota</taxon>
        <taxon>Saccharomycotina</taxon>
        <taxon>Pichiomycetes</taxon>
        <taxon>Pichiales</taxon>
        <taxon>Pichiaceae</taxon>
        <taxon>Pichia</taxon>
    </lineage>
</organism>
<evidence type="ECO:0000313" key="1">
    <source>
        <dbReference type="EMBL" id="GMM46970.1"/>
    </source>
</evidence>
<dbReference type="Proteomes" id="UP001378960">
    <property type="component" value="Unassembled WGS sequence"/>
</dbReference>
<evidence type="ECO:0000313" key="2">
    <source>
        <dbReference type="Proteomes" id="UP001378960"/>
    </source>
</evidence>
<gene>
    <name evidence="1" type="ORF">DAPK24_035450</name>
</gene>
<proteinExistence type="predicted"/>
<reference evidence="1 2" key="1">
    <citation type="journal article" date="2023" name="Elife">
        <title>Identification of key yeast species and microbe-microbe interactions impacting larval growth of Drosophila in the wild.</title>
        <authorList>
            <person name="Mure A."/>
            <person name="Sugiura Y."/>
            <person name="Maeda R."/>
            <person name="Honda K."/>
            <person name="Sakurai N."/>
            <person name="Takahashi Y."/>
            <person name="Watada M."/>
            <person name="Katoh T."/>
            <person name="Gotoh A."/>
            <person name="Gotoh Y."/>
            <person name="Taniguchi I."/>
            <person name="Nakamura K."/>
            <person name="Hayashi T."/>
            <person name="Katayama T."/>
            <person name="Uemura T."/>
            <person name="Hattori Y."/>
        </authorList>
    </citation>
    <scope>NUCLEOTIDE SEQUENCE [LARGE SCALE GENOMIC DNA]</scope>
    <source>
        <strain evidence="1 2">PK-24</strain>
    </source>
</reference>
<comment type="caution">
    <text evidence="1">The sequence shown here is derived from an EMBL/GenBank/DDBJ whole genome shotgun (WGS) entry which is preliminary data.</text>
</comment>
<dbReference type="EMBL" id="BTGB01000005">
    <property type="protein sequence ID" value="GMM46970.1"/>
    <property type="molecule type" value="Genomic_DNA"/>
</dbReference>
<keyword evidence="2" id="KW-1185">Reference proteome</keyword>
<protein>
    <submittedName>
        <fullName evidence="1">Uncharacterized protein</fullName>
    </submittedName>
</protein>
<accession>A0AAV5R6M8</accession>
<name>A0AAV5R6M8_PICKL</name>
<dbReference type="AlphaFoldDB" id="A0AAV5R6M8"/>